<dbReference type="EMBL" id="CAJHUB010000769">
    <property type="protein sequence ID" value="CAD7689705.1"/>
    <property type="molecule type" value="Genomic_DNA"/>
</dbReference>
<dbReference type="Proteomes" id="UP000645828">
    <property type="component" value="Unassembled WGS sequence"/>
</dbReference>
<dbReference type="InterPro" id="IPR008979">
    <property type="entry name" value="Galactose-bd-like_sf"/>
</dbReference>
<dbReference type="InterPro" id="IPR050440">
    <property type="entry name" value="Laminin/Netrin_ECM"/>
</dbReference>
<dbReference type="Gene3D" id="2.40.50.120">
    <property type="match status" value="1"/>
</dbReference>
<feature type="disulfide bond" evidence="11">
    <location>
        <begin position="343"/>
        <end position="360"/>
    </location>
</feature>
<dbReference type="InterPro" id="IPR001134">
    <property type="entry name" value="Netrin_domain"/>
</dbReference>
<dbReference type="GO" id="GO:0009888">
    <property type="term" value="P:tissue development"/>
    <property type="evidence" value="ECO:0007669"/>
    <property type="project" value="TreeGrafter"/>
</dbReference>
<dbReference type="PROSITE" id="PS50189">
    <property type="entry name" value="NTR"/>
    <property type="match status" value="1"/>
</dbReference>
<dbReference type="PROSITE" id="PS51117">
    <property type="entry name" value="LAMININ_NTER"/>
    <property type="match status" value="1"/>
</dbReference>
<keyword evidence="4" id="KW-0963">Cytoplasm</keyword>
<dbReference type="SMART" id="SM00643">
    <property type="entry name" value="C345C"/>
    <property type="match status" value="1"/>
</dbReference>
<feature type="domain" description="Laminin N-terminal" evidence="15">
    <location>
        <begin position="47"/>
        <end position="284"/>
    </location>
</feature>
<evidence type="ECO:0000256" key="3">
    <source>
        <dbReference type="ARBA" id="ARBA00015919"/>
    </source>
</evidence>
<dbReference type="SUPFAM" id="SSF49785">
    <property type="entry name" value="Galactose-binding domain-like"/>
    <property type="match status" value="1"/>
</dbReference>
<dbReference type="GO" id="GO:0005604">
    <property type="term" value="C:basement membrane"/>
    <property type="evidence" value="ECO:0007669"/>
    <property type="project" value="TreeGrafter"/>
</dbReference>
<feature type="domain" description="NTR" evidence="14">
    <location>
        <begin position="409"/>
        <end position="538"/>
    </location>
</feature>
<reference evidence="16" key="1">
    <citation type="submission" date="2020-12" db="EMBL/GenBank/DDBJ databases">
        <authorList>
            <consortium name="Molecular Ecology Group"/>
        </authorList>
    </citation>
    <scope>NUCLEOTIDE SEQUENCE</scope>
    <source>
        <strain evidence="16">TBG_1078</strain>
    </source>
</reference>
<evidence type="ECO:0000256" key="12">
    <source>
        <dbReference type="SAM" id="SignalP"/>
    </source>
</evidence>
<dbReference type="GO" id="GO:0008045">
    <property type="term" value="P:motor neuron axon guidance"/>
    <property type="evidence" value="ECO:0007669"/>
    <property type="project" value="TreeGrafter"/>
</dbReference>
<dbReference type="FunFam" id="2.40.50.120:FF:000001">
    <property type="entry name" value="Netrin 1"/>
    <property type="match status" value="1"/>
</dbReference>
<evidence type="ECO:0000259" key="15">
    <source>
        <dbReference type="PROSITE" id="PS51117"/>
    </source>
</evidence>
<dbReference type="InterPro" id="IPR018933">
    <property type="entry name" value="Netrin_module_non-TIMP"/>
</dbReference>
<dbReference type="GO" id="GO:0016358">
    <property type="term" value="P:dendrite development"/>
    <property type="evidence" value="ECO:0007669"/>
    <property type="project" value="TreeGrafter"/>
</dbReference>
<dbReference type="Pfam" id="PF01759">
    <property type="entry name" value="NTR"/>
    <property type="match status" value="1"/>
</dbReference>
<dbReference type="PANTHER" id="PTHR10574:SF378">
    <property type="entry name" value="NETRIN-1"/>
    <property type="match status" value="1"/>
</dbReference>
<keyword evidence="6 12" id="KW-0732">Signal</keyword>
<evidence type="ECO:0000256" key="1">
    <source>
        <dbReference type="ARBA" id="ARBA00004496"/>
    </source>
</evidence>
<evidence type="ECO:0000256" key="10">
    <source>
        <dbReference type="ARBA" id="ARBA00023292"/>
    </source>
</evidence>
<dbReference type="PANTHER" id="PTHR10574">
    <property type="entry name" value="NETRIN/LAMININ-RELATED"/>
    <property type="match status" value="1"/>
</dbReference>
<dbReference type="InterPro" id="IPR002049">
    <property type="entry name" value="LE_dom"/>
</dbReference>
<evidence type="ECO:0000313" key="16">
    <source>
        <dbReference type="EMBL" id="CAD7689705.1"/>
    </source>
</evidence>
<dbReference type="InterPro" id="IPR008211">
    <property type="entry name" value="Laminin_N"/>
</dbReference>
<name>A0A811ZLY6_NYCPR</name>
<dbReference type="Gene3D" id="2.10.25.10">
    <property type="entry name" value="Laminin"/>
    <property type="match status" value="1"/>
</dbReference>
<dbReference type="GO" id="GO:0005576">
    <property type="term" value="C:extracellular region"/>
    <property type="evidence" value="ECO:0007669"/>
    <property type="project" value="UniProtKB-SubCell"/>
</dbReference>
<evidence type="ECO:0000259" key="13">
    <source>
        <dbReference type="PROSITE" id="PS50027"/>
    </source>
</evidence>
<organism evidence="16 17">
    <name type="scientific">Nyctereutes procyonoides</name>
    <name type="common">Raccoon dog</name>
    <name type="synonym">Canis procyonoides</name>
    <dbReference type="NCBI Taxonomy" id="34880"/>
    <lineage>
        <taxon>Eukaryota</taxon>
        <taxon>Metazoa</taxon>
        <taxon>Chordata</taxon>
        <taxon>Craniata</taxon>
        <taxon>Vertebrata</taxon>
        <taxon>Euteleostomi</taxon>
        <taxon>Mammalia</taxon>
        <taxon>Eutheria</taxon>
        <taxon>Laurasiatheria</taxon>
        <taxon>Carnivora</taxon>
        <taxon>Caniformia</taxon>
        <taxon>Canidae</taxon>
        <taxon>Nyctereutes</taxon>
    </lineage>
</organism>
<dbReference type="InterPro" id="IPR056863">
    <property type="entry name" value="LMN_ATRN_NET-like_EGF"/>
</dbReference>
<dbReference type="SMART" id="SM00180">
    <property type="entry name" value="EGF_Lam"/>
    <property type="match status" value="2"/>
</dbReference>
<feature type="disulfide bond" evidence="11">
    <location>
        <begin position="362"/>
        <end position="371"/>
    </location>
</feature>
<keyword evidence="9" id="KW-0325">Glycoprotein</keyword>
<evidence type="ECO:0000256" key="6">
    <source>
        <dbReference type="ARBA" id="ARBA00022729"/>
    </source>
</evidence>
<protein>
    <recommendedName>
        <fullName evidence="3">Netrin-1</fullName>
    </recommendedName>
</protein>
<dbReference type="PROSITE" id="PS01248">
    <property type="entry name" value="EGF_LAM_1"/>
    <property type="match status" value="1"/>
</dbReference>
<dbReference type="Gene3D" id="2.60.120.260">
    <property type="entry name" value="Galactose-binding domain-like"/>
    <property type="match status" value="1"/>
</dbReference>
<dbReference type="FunFam" id="2.10.25.10:FF:000048">
    <property type="entry name" value="Netrin 3"/>
    <property type="match status" value="1"/>
</dbReference>
<dbReference type="CDD" id="cd03579">
    <property type="entry name" value="NTR_netrin-1_like"/>
    <property type="match status" value="1"/>
</dbReference>
<dbReference type="Pfam" id="PF24973">
    <property type="entry name" value="EGF_LMN_ATRN"/>
    <property type="match status" value="1"/>
</dbReference>
<dbReference type="PROSITE" id="PS50027">
    <property type="entry name" value="EGF_LAM_2"/>
    <property type="match status" value="1"/>
</dbReference>
<comment type="caution">
    <text evidence="16">The sequence shown here is derived from an EMBL/GenBank/DDBJ whole genome shotgun (WGS) entry which is preliminary data.</text>
</comment>
<feature type="chain" id="PRO_5032383197" description="Netrin-1" evidence="12">
    <location>
        <begin position="25"/>
        <end position="541"/>
    </location>
</feature>
<dbReference type="Pfam" id="PF00053">
    <property type="entry name" value="EGF_laminin"/>
    <property type="match status" value="1"/>
</dbReference>
<dbReference type="GO" id="GO:0005737">
    <property type="term" value="C:cytoplasm"/>
    <property type="evidence" value="ECO:0007669"/>
    <property type="project" value="UniProtKB-SubCell"/>
</dbReference>
<dbReference type="CDD" id="cd00055">
    <property type="entry name" value="EGF_Lam"/>
    <property type="match status" value="2"/>
</dbReference>
<evidence type="ECO:0000256" key="8">
    <source>
        <dbReference type="ARBA" id="ARBA00023157"/>
    </source>
</evidence>
<keyword evidence="8 11" id="KW-1015">Disulfide bond</keyword>
<dbReference type="AlphaFoldDB" id="A0A811ZLY6"/>
<dbReference type="Pfam" id="PF00055">
    <property type="entry name" value="Laminin_N"/>
    <property type="match status" value="1"/>
</dbReference>
<evidence type="ECO:0000259" key="14">
    <source>
        <dbReference type="PROSITE" id="PS50189"/>
    </source>
</evidence>
<gene>
    <name evidence="16" type="ORF">NYPRO_LOCUS22499</name>
</gene>
<comment type="subcellular location">
    <subcellularLocation>
        <location evidence="1">Cytoplasm</location>
    </subcellularLocation>
    <subcellularLocation>
        <location evidence="2">Secreted</location>
    </subcellularLocation>
</comment>
<dbReference type="SMART" id="SM00136">
    <property type="entry name" value="LamNT"/>
    <property type="match status" value="1"/>
</dbReference>
<feature type="signal peptide" evidence="12">
    <location>
        <begin position="1"/>
        <end position="24"/>
    </location>
</feature>
<keyword evidence="5" id="KW-0964">Secreted</keyword>
<dbReference type="FunFam" id="2.60.120.260:FF:000015">
    <property type="entry name" value="Netrin 1"/>
    <property type="match status" value="1"/>
</dbReference>
<proteinExistence type="predicted"/>
<dbReference type="InterPro" id="IPR008993">
    <property type="entry name" value="TIMP-like_OB-fold"/>
</dbReference>
<dbReference type="SUPFAM" id="SSF50242">
    <property type="entry name" value="TIMP-like"/>
    <property type="match status" value="1"/>
</dbReference>
<feature type="disulfide bond" evidence="11">
    <location>
        <begin position="374"/>
        <end position="388"/>
    </location>
</feature>
<feature type="domain" description="Laminin EGF-like" evidence="13">
    <location>
        <begin position="341"/>
        <end position="390"/>
    </location>
</feature>
<sequence>MMRAVWEALAALAAVACLVGAVRGGPGLSVFSGQAAQPDPCSDENGHPRRCIPDFVNAAFGKDVRVSSTCGRPPARYCVVSERGEERLRSCHLCNASDPKKAHPPAFLTDLNNPHNLTCWQSESYLQFPHNVTLTLSLGKKFEVTYVSLQFCSPRPESMAIYKSMDYGRTWVPFQFYSTQCRKMYNRPHRAPITKQNEQEAVCTDSHTDMRPLSGGLIAFSTLDGRPSAHDFDNSPVLQDWVTATDIRVAFSRLHTFGDENEDDSELARDSYFYAVSDLQVGGRCKCNGHAARCVRDRDDSLVCDCRHNTAGPECDRCKPFHYDRPWQRATAREANECVACDCHPVGAAGKTCNQTTGQCPCKDGVTGITCNRCAKGYQQSRSPIAPCIKIPVAPPTTAASSVEEPEDCDSYCKASKGKLKINMKKYCRKDYAVQIHILKADKAGDWWKFTVNIISVYKQGTSRIRRGDQSLWIRSRDIACKCPKIKPLKKYLLLGNAEDSPDQSGIVADKSSLVIQWRDTWARRLRKFQQREKKGKCKKA</sequence>
<evidence type="ECO:0000256" key="4">
    <source>
        <dbReference type="ARBA" id="ARBA00022490"/>
    </source>
</evidence>
<evidence type="ECO:0000256" key="9">
    <source>
        <dbReference type="ARBA" id="ARBA00023180"/>
    </source>
</evidence>
<dbReference type="SUPFAM" id="SSF57196">
    <property type="entry name" value="EGF/Laminin"/>
    <property type="match status" value="2"/>
</dbReference>
<feature type="disulfide bond" evidence="11">
    <location>
        <begin position="341"/>
        <end position="353"/>
    </location>
</feature>
<evidence type="ECO:0000313" key="17">
    <source>
        <dbReference type="Proteomes" id="UP000645828"/>
    </source>
</evidence>
<evidence type="ECO:0000256" key="7">
    <source>
        <dbReference type="ARBA" id="ARBA00022737"/>
    </source>
</evidence>
<keyword evidence="7" id="KW-0677">Repeat</keyword>
<evidence type="ECO:0000256" key="11">
    <source>
        <dbReference type="PROSITE-ProRule" id="PRU00460"/>
    </source>
</evidence>
<keyword evidence="10 11" id="KW-0424">Laminin EGF-like domain</keyword>
<evidence type="ECO:0000256" key="5">
    <source>
        <dbReference type="ARBA" id="ARBA00022525"/>
    </source>
</evidence>
<evidence type="ECO:0000256" key="2">
    <source>
        <dbReference type="ARBA" id="ARBA00004613"/>
    </source>
</evidence>
<dbReference type="GO" id="GO:0009887">
    <property type="term" value="P:animal organ morphogenesis"/>
    <property type="evidence" value="ECO:0007669"/>
    <property type="project" value="TreeGrafter"/>
</dbReference>
<keyword evidence="17" id="KW-1185">Reference proteome</keyword>
<accession>A0A811ZLY6</accession>